<organism evidence="2 3">
    <name type="scientific">Trifolium medium</name>
    <dbReference type="NCBI Taxonomy" id="97028"/>
    <lineage>
        <taxon>Eukaryota</taxon>
        <taxon>Viridiplantae</taxon>
        <taxon>Streptophyta</taxon>
        <taxon>Embryophyta</taxon>
        <taxon>Tracheophyta</taxon>
        <taxon>Spermatophyta</taxon>
        <taxon>Magnoliopsida</taxon>
        <taxon>eudicotyledons</taxon>
        <taxon>Gunneridae</taxon>
        <taxon>Pentapetalae</taxon>
        <taxon>rosids</taxon>
        <taxon>fabids</taxon>
        <taxon>Fabales</taxon>
        <taxon>Fabaceae</taxon>
        <taxon>Papilionoideae</taxon>
        <taxon>50 kb inversion clade</taxon>
        <taxon>NPAAA clade</taxon>
        <taxon>Hologalegina</taxon>
        <taxon>IRL clade</taxon>
        <taxon>Trifolieae</taxon>
        <taxon>Trifolium</taxon>
    </lineage>
</organism>
<keyword evidence="3" id="KW-1185">Reference proteome</keyword>
<accession>A0A392Q0Z6</accession>
<evidence type="ECO:0000313" key="2">
    <source>
        <dbReference type="EMBL" id="MCI17256.1"/>
    </source>
</evidence>
<keyword evidence="1" id="KW-1133">Transmembrane helix</keyword>
<reference evidence="2 3" key="1">
    <citation type="journal article" date="2018" name="Front. Plant Sci.">
        <title>Red Clover (Trifolium pratense) and Zigzag Clover (T. medium) - A Picture of Genomic Similarities and Differences.</title>
        <authorList>
            <person name="Dluhosova J."/>
            <person name="Istvanek J."/>
            <person name="Nedelnik J."/>
            <person name="Repkova J."/>
        </authorList>
    </citation>
    <scope>NUCLEOTIDE SEQUENCE [LARGE SCALE GENOMIC DNA]</scope>
    <source>
        <strain evidence="3">cv. 10/8</strain>
        <tissue evidence="2">Leaf</tissue>
    </source>
</reference>
<sequence>MVVLSCCQPCFPVPTRFVVIILFLFDSFVLFSVLGLLHGGGFCFLGMDAVVLLDVFIGSGDGSGGEGWCCDGWWLEVG</sequence>
<protein>
    <recommendedName>
        <fullName evidence="4">Transmembrane protein</fullName>
    </recommendedName>
</protein>
<dbReference type="EMBL" id="LXQA010104604">
    <property type="protein sequence ID" value="MCI17256.1"/>
    <property type="molecule type" value="Genomic_DNA"/>
</dbReference>
<feature type="non-terminal residue" evidence="2">
    <location>
        <position position="78"/>
    </location>
</feature>
<name>A0A392Q0Z6_9FABA</name>
<keyword evidence="1" id="KW-0812">Transmembrane</keyword>
<comment type="caution">
    <text evidence="2">The sequence shown here is derived from an EMBL/GenBank/DDBJ whole genome shotgun (WGS) entry which is preliminary data.</text>
</comment>
<keyword evidence="1" id="KW-0472">Membrane</keyword>
<dbReference type="AlphaFoldDB" id="A0A392Q0Z6"/>
<feature type="transmembrane region" description="Helical" evidence="1">
    <location>
        <begin position="17"/>
        <end position="37"/>
    </location>
</feature>
<proteinExistence type="predicted"/>
<dbReference type="Proteomes" id="UP000265520">
    <property type="component" value="Unassembled WGS sequence"/>
</dbReference>
<evidence type="ECO:0000313" key="3">
    <source>
        <dbReference type="Proteomes" id="UP000265520"/>
    </source>
</evidence>
<evidence type="ECO:0000256" key="1">
    <source>
        <dbReference type="SAM" id="Phobius"/>
    </source>
</evidence>
<evidence type="ECO:0008006" key="4">
    <source>
        <dbReference type="Google" id="ProtNLM"/>
    </source>
</evidence>